<dbReference type="Gene3D" id="3.40.390.10">
    <property type="entry name" value="Collagenase (Catalytic Domain)"/>
    <property type="match status" value="1"/>
</dbReference>
<dbReference type="PANTHER" id="PTHR30164">
    <property type="entry name" value="MTFA PEPTIDASE"/>
    <property type="match status" value="1"/>
</dbReference>
<dbReference type="FunFam" id="3.40.390.10:FF:000012">
    <property type="entry name" value="Protein MtfA"/>
    <property type="match status" value="1"/>
</dbReference>
<organism evidence="1">
    <name type="scientific">Sedimenticola thiotaurini</name>
    <dbReference type="NCBI Taxonomy" id="1543721"/>
    <lineage>
        <taxon>Bacteria</taxon>
        <taxon>Pseudomonadati</taxon>
        <taxon>Pseudomonadota</taxon>
        <taxon>Gammaproteobacteria</taxon>
        <taxon>Chromatiales</taxon>
        <taxon>Sedimenticolaceae</taxon>
        <taxon>Sedimenticola</taxon>
    </lineage>
</organism>
<dbReference type="GO" id="GO:0005829">
    <property type="term" value="C:cytosol"/>
    <property type="evidence" value="ECO:0007669"/>
    <property type="project" value="TreeGrafter"/>
</dbReference>
<dbReference type="EMBL" id="DRKP01000153">
    <property type="protein sequence ID" value="HEB97207.1"/>
    <property type="molecule type" value="Genomic_DNA"/>
</dbReference>
<dbReference type="SUPFAM" id="SSF55486">
    <property type="entry name" value="Metalloproteases ('zincins'), catalytic domain"/>
    <property type="match status" value="1"/>
</dbReference>
<name>A0A831WBG3_9GAMM</name>
<proteinExistence type="predicted"/>
<accession>A0A831WBG3</accession>
<dbReference type="CDD" id="cd20169">
    <property type="entry name" value="Peptidase_M90_mtfA"/>
    <property type="match status" value="1"/>
</dbReference>
<reference evidence="1" key="1">
    <citation type="journal article" date="2020" name="mSystems">
        <title>Genome- and Community-Level Interaction Insights into Carbon Utilization and Element Cycling Functions of Hydrothermarchaeota in Hydrothermal Sediment.</title>
        <authorList>
            <person name="Zhou Z."/>
            <person name="Liu Y."/>
            <person name="Xu W."/>
            <person name="Pan J."/>
            <person name="Luo Z.H."/>
            <person name="Li M."/>
        </authorList>
    </citation>
    <scope>NUCLEOTIDE SEQUENCE [LARGE SCALE GENOMIC DNA]</scope>
    <source>
        <strain evidence="1">HyVt-443</strain>
    </source>
</reference>
<dbReference type="Pfam" id="PF06167">
    <property type="entry name" value="Peptidase_M90"/>
    <property type="match status" value="1"/>
</dbReference>
<dbReference type="Proteomes" id="UP000886251">
    <property type="component" value="Unassembled WGS sequence"/>
</dbReference>
<evidence type="ECO:0000313" key="1">
    <source>
        <dbReference type="EMBL" id="HEB97207.1"/>
    </source>
</evidence>
<dbReference type="Gene3D" id="1.10.472.150">
    <property type="entry name" value="Glucose-regulated metallo-peptidase M90, N-terminal domain"/>
    <property type="match status" value="1"/>
</dbReference>
<protein>
    <submittedName>
        <fullName evidence="1">Zinc-dependent peptidase</fullName>
    </submittedName>
</protein>
<dbReference type="InterPro" id="IPR024079">
    <property type="entry name" value="MetalloPept_cat_dom_sf"/>
</dbReference>
<gene>
    <name evidence="1" type="ORF">ENI96_12370</name>
</gene>
<dbReference type="AlphaFoldDB" id="A0A831WBG3"/>
<sequence length="259" mass="29764">MISFKRYQTLRILRRHPIPDRDWRNVSDRLPLLAPLTPAERARLRELATLFIHDKTFTGVQGLTVTPEMQIAVAAQACLEVLELGLDAFSGWVEIVLYPDAFRISREQQDESGLVSMEESVLSGESWGQGPVILSWQDVKRDSFQLHRGRNVVIHEFAHKLDMLNGRANGMPPLHPEMPIEDWTRALSRAYDTLVRTLERGRPAPINPYAATNPAEFFAVICEYFFTAPELLHRHEPEVYRQLRAYFLQDPLERATHAP</sequence>
<dbReference type="InterPro" id="IPR042252">
    <property type="entry name" value="MtfA_N"/>
</dbReference>
<comment type="caution">
    <text evidence="1">The sequence shown here is derived from an EMBL/GenBank/DDBJ whole genome shotgun (WGS) entry which is preliminary data.</text>
</comment>
<dbReference type="GO" id="GO:0008237">
    <property type="term" value="F:metallopeptidase activity"/>
    <property type="evidence" value="ECO:0007669"/>
    <property type="project" value="InterPro"/>
</dbReference>
<dbReference type="GO" id="GO:0004177">
    <property type="term" value="F:aminopeptidase activity"/>
    <property type="evidence" value="ECO:0007669"/>
    <property type="project" value="TreeGrafter"/>
</dbReference>
<dbReference type="InterPro" id="IPR010384">
    <property type="entry name" value="MtfA_fam"/>
</dbReference>
<dbReference type="PANTHER" id="PTHR30164:SF2">
    <property type="entry name" value="PROTEIN MTFA"/>
    <property type="match status" value="1"/>
</dbReference>